<keyword evidence="2" id="KW-1185">Reference proteome</keyword>
<dbReference type="EMBL" id="CM042885">
    <property type="protein sequence ID" value="KAI4367431.1"/>
    <property type="molecule type" value="Genomic_DNA"/>
</dbReference>
<accession>A0ACB9QM77</accession>
<evidence type="ECO:0000313" key="2">
    <source>
        <dbReference type="Proteomes" id="UP001057402"/>
    </source>
</evidence>
<dbReference type="Proteomes" id="UP001057402">
    <property type="component" value="Chromosome 6"/>
</dbReference>
<reference evidence="2" key="1">
    <citation type="journal article" date="2023" name="Front. Plant Sci.">
        <title>Chromosomal-level genome assembly of Melastoma candidum provides insights into trichome evolution.</title>
        <authorList>
            <person name="Zhong Y."/>
            <person name="Wu W."/>
            <person name="Sun C."/>
            <person name="Zou P."/>
            <person name="Liu Y."/>
            <person name="Dai S."/>
            <person name="Zhou R."/>
        </authorList>
    </citation>
    <scope>NUCLEOTIDE SEQUENCE [LARGE SCALE GENOMIC DNA]</scope>
</reference>
<gene>
    <name evidence="1" type="ORF">MLD38_023169</name>
</gene>
<sequence>MGIPFSLFSSSSSSPRQPLWPPCPPALWTSTTSSTSPGTPPPASTPTPPPSRPSTSPPAPPTPVGQTLISVFGIALAERLKETSLFQLPDLPTSSSCLADFQSKLSSLSPLPPRRRRLLLLRPLPLRHRQLHLRRDRFHQGLGRRLGNSTPIDTACRPDLTQLTYCDACAAAGIKVQGSLDSIGTNSSIRWLASTILYCTLPGSLISTARRAMGLSRAYFSWRLMGQPALTEAATRGLVFGVTVAGVAVGVMFCLLGLFFWYDRVWRVRRTGFDGSGPEGGVDLEESGSGSRIRPRPNTGSIWFKIRDLEEGDG</sequence>
<organism evidence="1 2">
    <name type="scientific">Melastoma candidum</name>
    <dbReference type="NCBI Taxonomy" id="119954"/>
    <lineage>
        <taxon>Eukaryota</taxon>
        <taxon>Viridiplantae</taxon>
        <taxon>Streptophyta</taxon>
        <taxon>Embryophyta</taxon>
        <taxon>Tracheophyta</taxon>
        <taxon>Spermatophyta</taxon>
        <taxon>Magnoliopsida</taxon>
        <taxon>eudicotyledons</taxon>
        <taxon>Gunneridae</taxon>
        <taxon>Pentapetalae</taxon>
        <taxon>rosids</taxon>
        <taxon>malvids</taxon>
        <taxon>Myrtales</taxon>
        <taxon>Melastomataceae</taxon>
        <taxon>Melastomatoideae</taxon>
        <taxon>Melastomateae</taxon>
        <taxon>Melastoma</taxon>
    </lineage>
</organism>
<proteinExistence type="predicted"/>
<name>A0ACB9QM77_9MYRT</name>
<evidence type="ECO:0000313" key="1">
    <source>
        <dbReference type="EMBL" id="KAI4367431.1"/>
    </source>
</evidence>
<protein>
    <submittedName>
        <fullName evidence="1">Uncharacterized protein</fullName>
    </submittedName>
</protein>
<comment type="caution">
    <text evidence="1">The sequence shown here is derived from an EMBL/GenBank/DDBJ whole genome shotgun (WGS) entry which is preliminary data.</text>
</comment>